<evidence type="ECO:0000256" key="6">
    <source>
        <dbReference type="ARBA" id="ARBA00022767"/>
    </source>
</evidence>
<accession>A0A8K0WM51</accession>
<keyword evidence="12" id="KW-0443">Lipid metabolism</keyword>
<dbReference type="InterPro" id="IPR019791">
    <property type="entry name" value="Haem_peroxidase_animal"/>
</dbReference>
<evidence type="ECO:0000256" key="9">
    <source>
        <dbReference type="ARBA" id="ARBA00022964"/>
    </source>
</evidence>
<evidence type="ECO:0000256" key="8">
    <source>
        <dbReference type="ARBA" id="ARBA00022832"/>
    </source>
</evidence>
<dbReference type="InterPro" id="IPR034815">
    <property type="entry name" value="A_dioxygenase"/>
</dbReference>
<dbReference type="EMBL" id="JAGPNK010000018">
    <property type="protein sequence ID" value="KAH7305556.1"/>
    <property type="molecule type" value="Genomic_DNA"/>
</dbReference>
<evidence type="ECO:0000256" key="4">
    <source>
        <dbReference type="ARBA" id="ARBA00022617"/>
    </source>
</evidence>
<evidence type="ECO:0000256" key="14">
    <source>
        <dbReference type="PIRSR" id="PIRSR619791-2"/>
    </source>
</evidence>
<evidence type="ECO:0000256" key="5">
    <source>
        <dbReference type="ARBA" id="ARBA00022723"/>
    </source>
</evidence>
<keyword evidence="7" id="KW-0611">Plant defense</keyword>
<dbReference type="GO" id="GO:0006979">
    <property type="term" value="P:response to oxidative stress"/>
    <property type="evidence" value="ECO:0007669"/>
    <property type="project" value="InterPro"/>
</dbReference>
<keyword evidence="17" id="KW-1185">Reference proteome</keyword>
<dbReference type="GO" id="GO:0006952">
    <property type="term" value="P:defense response"/>
    <property type="evidence" value="ECO:0007669"/>
    <property type="project" value="UniProtKB-KW"/>
</dbReference>
<dbReference type="InterPro" id="IPR050783">
    <property type="entry name" value="Oxylipin_biosynth_metab"/>
</dbReference>
<keyword evidence="4 14" id="KW-0349">Heme</keyword>
<keyword evidence="10" id="KW-0560">Oxidoreductase</keyword>
<organism evidence="16 17">
    <name type="scientific">Stachybotrys elegans</name>
    <dbReference type="NCBI Taxonomy" id="80388"/>
    <lineage>
        <taxon>Eukaryota</taxon>
        <taxon>Fungi</taxon>
        <taxon>Dikarya</taxon>
        <taxon>Ascomycota</taxon>
        <taxon>Pezizomycotina</taxon>
        <taxon>Sordariomycetes</taxon>
        <taxon>Hypocreomycetidae</taxon>
        <taxon>Hypocreales</taxon>
        <taxon>Stachybotryaceae</taxon>
        <taxon>Stachybotrys</taxon>
    </lineage>
</organism>
<keyword evidence="2" id="KW-0444">Lipid biosynthesis</keyword>
<evidence type="ECO:0000256" key="11">
    <source>
        <dbReference type="ARBA" id="ARBA00023004"/>
    </source>
</evidence>
<gene>
    <name evidence="16" type="ORF">B0I35DRAFT_413935</name>
</gene>
<evidence type="ECO:0000256" key="12">
    <source>
        <dbReference type="ARBA" id="ARBA00023098"/>
    </source>
</evidence>
<evidence type="ECO:0000256" key="7">
    <source>
        <dbReference type="ARBA" id="ARBA00022821"/>
    </source>
</evidence>
<name>A0A8K0WM51_9HYPO</name>
<feature type="binding site" description="axial binding residue" evidence="14">
    <location>
        <position position="371"/>
    </location>
    <ligand>
        <name>heme b</name>
        <dbReference type="ChEBI" id="CHEBI:60344"/>
    </ligand>
    <ligandPart>
        <name>Fe</name>
        <dbReference type="ChEBI" id="CHEBI:18248"/>
    </ligandPart>
</feature>
<dbReference type="GO" id="GO:0031408">
    <property type="term" value="P:oxylipin biosynthetic process"/>
    <property type="evidence" value="ECO:0007669"/>
    <property type="project" value="UniProtKB-KW"/>
</dbReference>
<keyword evidence="9" id="KW-0223">Dioxygenase</keyword>
<dbReference type="CDD" id="cd09818">
    <property type="entry name" value="PIOX_like"/>
    <property type="match status" value="1"/>
</dbReference>
<comment type="cofactor">
    <cofactor evidence="1">
        <name>Ca(2+)</name>
        <dbReference type="ChEBI" id="CHEBI:29108"/>
    </cofactor>
</comment>
<sequence>MADQPPTFQPSFLERAGISAFRAINKYVPWYKLPTLVGALNLAFLRIELRGYNLHDGYASASAQGTPEDEPMHDERFKTVRNSDGKFNSPEMPRMGCRGMRFGRNFAREATQKPTDEELWTPNPRLVSEAFMARKEGEFKPATILNLLAAAWIQFQTHDWFNHETDLNGEPFDVPLPPHDSWKGSMKLPKTKPDDVLDPSDIKCPGYKNVNTAWWDGSQIYGSSEADTAKLRGESPDGKLTLNQNGTGAFIPRGEDGTPLTGFSDNWWVGMEMLHTLFALEHNAICDELRKAYPDWTGDQLFDKARLVNSALMAKIHTVEWTPAILDTPIMEVSMNANWWGLVGEKLTKALGRLSRRSEIISGIPGSTVDHDGIPFSLTEEFVSVYRMHSLIPDNVAFFNSKDGAHKTTTPMVDLTFEKAQKPLDEGLSFADLFYSFGINYPGAITNNNYPNFLRDLHTPEGLHRDLGTVDILRDRERGVPRYLEFRRMLRMSVPTTFEEITGGNKELAARLSEVYNGDITKVDSLVGSHSEPLIPGFGFSETAFRIFIVMASRRLKSDRFIAGNWNAETYTKEGFRWVQNTNMRDVLVRHFPELGDILKNSTNAFAPWEKKPASNDYKGIETNAPKAK</sequence>
<protein>
    <submittedName>
        <fullName evidence="16">Feebly protein</fullName>
    </submittedName>
</protein>
<keyword evidence="13" id="KW-0275">Fatty acid biosynthesis</keyword>
<keyword evidence="8" id="KW-0276">Fatty acid metabolism</keyword>
<evidence type="ECO:0000256" key="1">
    <source>
        <dbReference type="ARBA" id="ARBA00001913"/>
    </source>
</evidence>
<dbReference type="SUPFAM" id="SSF48113">
    <property type="entry name" value="Heme-dependent peroxidases"/>
    <property type="match status" value="1"/>
</dbReference>
<feature type="region of interest" description="Disordered" evidence="15">
    <location>
        <begin position="233"/>
        <end position="255"/>
    </location>
</feature>
<evidence type="ECO:0000256" key="2">
    <source>
        <dbReference type="ARBA" id="ARBA00022516"/>
    </source>
</evidence>
<keyword evidence="5 14" id="KW-0479">Metal-binding</keyword>
<dbReference type="GO" id="GO:0046872">
    <property type="term" value="F:metal ion binding"/>
    <property type="evidence" value="ECO:0007669"/>
    <property type="project" value="UniProtKB-KW"/>
</dbReference>
<dbReference type="PROSITE" id="PS50292">
    <property type="entry name" value="PEROXIDASE_3"/>
    <property type="match status" value="1"/>
</dbReference>
<dbReference type="PANTHER" id="PTHR11903:SF11">
    <property type="entry name" value="ALPHA-DIOXYGENASE 1"/>
    <property type="match status" value="1"/>
</dbReference>
<reference evidence="16" key="1">
    <citation type="journal article" date="2021" name="Nat. Commun.">
        <title>Genetic determinants of endophytism in the Arabidopsis root mycobiome.</title>
        <authorList>
            <person name="Mesny F."/>
            <person name="Miyauchi S."/>
            <person name="Thiergart T."/>
            <person name="Pickel B."/>
            <person name="Atanasova L."/>
            <person name="Karlsson M."/>
            <person name="Huettel B."/>
            <person name="Barry K.W."/>
            <person name="Haridas S."/>
            <person name="Chen C."/>
            <person name="Bauer D."/>
            <person name="Andreopoulos W."/>
            <person name="Pangilinan J."/>
            <person name="LaButti K."/>
            <person name="Riley R."/>
            <person name="Lipzen A."/>
            <person name="Clum A."/>
            <person name="Drula E."/>
            <person name="Henrissat B."/>
            <person name="Kohler A."/>
            <person name="Grigoriev I.V."/>
            <person name="Martin F.M."/>
            <person name="Hacquard S."/>
        </authorList>
    </citation>
    <scope>NUCLEOTIDE SEQUENCE</scope>
    <source>
        <strain evidence="16">MPI-CAGE-CH-0235</strain>
    </source>
</reference>
<dbReference type="Pfam" id="PF03098">
    <property type="entry name" value="An_peroxidase"/>
    <property type="match status" value="1"/>
</dbReference>
<dbReference type="PRINTS" id="PR00457">
    <property type="entry name" value="ANPEROXIDASE"/>
</dbReference>
<comment type="caution">
    <text evidence="16">The sequence shown here is derived from an EMBL/GenBank/DDBJ whole genome shotgun (WGS) entry which is preliminary data.</text>
</comment>
<dbReference type="AlphaFoldDB" id="A0A8K0WM51"/>
<evidence type="ECO:0000313" key="16">
    <source>
        <dbReference type="EMBL" id="KAH7305556.1"/>
    </source>
</evidence>
<dbReference type="InterPro" id="IPR037120">
    <property type="entry name" value="Haem_peroxidase_sf_animal"/>
</dbReference>
<evidence type="ECO:0000256" key="13">
    <source>
        <dbReference type="ARBA" id="ARBA00023160"/>
    </source>
</evidence>
<keyword evidence="6" id="KW-0925">Oxylipin biosynthesis</keyword>
<evidence type="ECO:0000256" key="15">
    <source>
        <dbReference type="SAM" id="MobiDB-lite"/>
    </source>
</evidence>
<dbReference type="GO" id="GO:0006633">
    <property type="term" value="P:fatty acid biosynthetic process"/>
    <property type="evidence" value="ECO:0007669"/>
    <property type="project" value="UniProtKB-KW"/>
</dbReference>
<dbReference type="GO" id="GO:0020037">
    <property type="term" value="F:heme binding"/>
    <property type="evidence" value="ECO:0007669"/>
    <property type="project" value="InterPro"/>
</dbReference>
<dbReference type="GO" id="GO:0004601">
    <property type="term" value="F:peroxidase activity"/>
    <property type="evidence" value="ECO:0007669"/>
    <property type="project" value="UniProtKB-KW"/>
</dbReference>
<dbReference type="Proteomes" id="UP000813444">
    <property type="component" value="Unassembled WGS sequence"/>
</dbReference>
<keyword evidence="3" id="KW-0575">Peroxidase</keyword>
<dbReference type="InterPro" id="IPR010255">
    <property type="entry name" value="Haem_peroxidase_sf"/>
</dbReference>
<dbReference type="GO" id="GO:0016702">
    <property type="term" value="F:oxidoreductase activity, acting on single donors with incorporation of molecular oxygen, incorporation of two atoms of oxygen"/>
    <property type="evidence" value="ECO:0007669"/>
    <property type="project" value="TreeGrafter"/>
</dbReference>
<keyword evidence="11 14" id="KW-0408">Iron</keyword>
<dbReference type="OrthoDB" id="823504at2759"/>
<evidence type="ECO:0000256" key="10">
    <source>
        <dbReference type="ARBA" id="ARBA00023002"/>
    </source>
</evidence>
<evidence type="ECO:0000313" key="17">
    <source>
        <dbReference type="Proteomes" id="UP000813444"/>
    </source>
</evidence>
<dbReference type="Gene3D" id="1.10.640.10">
    <property type="entry name" value="Haem peroxidase domain superfamily, animal type"/>
    <property type="match status" value="1"/>
</dbReference>
<evidence type="ECO:0000256" key="3">
    <source>
        <dbReference type="ARBA" id="ARBA00022559"/>
    </source>
</evidence>
<dbReference type="PANTHER" id="PTHR11903">
    <property type="entry name" value="PROSTAGLANDIN G/H SYNTHASE"/>
    <property type="match status" value="1"/>
</dbReference>
<proteinExistence type="predicted"/>